<sequence>MEKSEILQQWIEGAIPDPFLFQQRRAVYTHLLGTAHFAAMLAMKRGADSEAAELAGLLHDISTYLTGSGEDHARKGAALALRILGDLQLGTPQQQEQIALAVQRHSDKEHIQTPLDEVLKDADVLDHVFNYKMLIRREIPRLHALEQELGLTFPFWDQLQEKYENA</sequence>
<dbReference type="PROSITE" id="PS51831">
    <property type="entry name" value="HD"/>
    <property type="match status" value="1"/>
</dbReference>
<dbReference type="EMBL" id="QRUP01000008">
    <property type="protein sequence ID" value="RGR74738.1"/>
    <property type="molecule type" value="Genomic_DNA"/>
</dbReference>
<dbReference type="NCBIfam" id="TIGR00277">
    <property type="entry name" value="HDIG"/>
    <property type="match status" value="1"/>
</dbReference>
<evidence type="ECO:0000259" key="1">
    <source>
        <dbReference type="PROSITE" id="PS51831"/>
    </source>
</evidence>
<feature type="domain" description="HD" evidence="1">
    <location>
        <begin position="27"/>
        <end position="128"/>
    </location>
</feature>
<dbReference type="SUPFAM" id="SSF109604">
    <property type="entry name" value="HD-domain/PDEase-like"/>
    <property type="match status" value="1"/>
</dbReference>
<accession>A0A412G2R4</accession>
<reference evidence="2 3" key="1">
    <citation type="submission" date="2018-08" db="EMBL/GenBank/DDBJ databases">
        <title>A genome reference for cultivated species of the human gut microbiota.</title>
        <authorList>
            <person name="Zou Y."/>
            <person name="Xue W."/>
            <person name="Luo G."/>
        </authorList>
    </citation>
    <scope>NUCLEOTIDE SEQUENCE [LARGE SCALE GENOMIC DNA]</scope>
    <source>
        <strain evidence="2 3">AF24-29</strain>
    </source>
</reference>
<dbReference type="GeneID" id="83015371"/>
<dbReference type="CDD" id="cd00077">
    <property type="entry name" value="HDc"/>
    <property type="match status" value="1"/>
</dbReference>
<dbReference type="Pfam" id="PF01966">
    <property type="entry name" value="HD"/>
    <property type="match status" value="1"/>
</dbReference>
<dbReference type="Proteomes" id="UP000284178">
    <property type="component" value="Unassembled WGS sequence"/>
</dbReference>
<organism evidence="2 3">
    <name type="scientific">Holdemania filiformis</name>
    <dbReference type="NCBI Taxonomy" id="61171"/>
    <lineage>
        <taxon>Bacteria</taxon>
        <taxon>Bacillati</taxon>
        <taxon>Bacillota</taxon>
        <taxon>Erysipelotrichia</taxon>
        <taxon>Erysipelotrichales</taxon>
        <taxon>Erysipelotrichaceae</taxon>
        <taxon>Holdemania</taxon>
    </lineage>
</organism>
<proteinExistence type="predicted"/>
<gene>
    <name evidence="2" type="ORF">DWY25_08130</name>
</gene>
<dbReference type="InterPro" id="IPR003607">
    <property type="entry name" value="HD/PDEase_dom"/>
</dbReference>
<dbReference type="InterPro" id="IPR006674">
    <property type="entry name" value="HD_domain"/>
</dbReference>
<name>A0A412G2R4_9FIRM</name>
<dbReference type="SMART" id="SM00471">
    <property type="entry name" value="HDc"/>
    <property type="match status" value="1"/>
</dbReference>
<keyword evidence="3" id="KW-1185">Reference proteome</keyword>
<dbReference type="RefSeq" id="WP_117894818.1">
    <property type="nucleotide sequence ID" value="NZ_CABJCV010000008.1"/>
</dbReference>
<comment type="caution">
    <text evidence="2">The sequence shown here is derived from an EMBL/GenBank/DDBJ whole genome shotgun (WGS) entry which is preliminary data.</text>
</comment>
<dbReference type="InterPro" id="IPR006675">
    <property type="entry name" value="HDIG_dom"/>
</dbReference>
<evidence type="ECO:0000313" key="3">
    <source>
        <dbReference type="Proteomes" id="UP000284178"/>
    </source>
</evidence>
<dbReference type="AlphaFoldDB" id="A0A412G2R4"/>
<protein>
    <submittedName>
        <fullName evidence="2">HD domain-containing protein</fullName>
    </submittedName>
</protein>
<dbReference type="Gene3D" id="1.10.3210.10">
    <property type="entry name" value="Hypothetical protein af1432"/>
    <property type="match status" value="1"/>
</dbReference>
<evidence type="ECO:0000313" key="2">
    <source>
        <dbReference type="EMBL" id="RGR74738.1"/>
    </source>
</evidence>